<feature type="chain" id="PRO_5042562263" description="galacturonan 1,4-alpha-galacturonidase" evidence="15">
    <location>
        <begin position="24"/>
        <end position="449"/>
    </location>
</feature>
<dbReference type="EC" id="3.2.1.67" evidence="11"/>
<dbReference type="Pfam" id="PF00295">
    <property type="entry name" value="Glyco_hydro_28"/>
    <property type="match status" value="1"/>
</dbReference>
<keyword evidence="8" id="KW-0325">Glycoprotein</keyword>
<dbReference type="GO" id="GO:0071555">
    <property type="term" value="P:cell wall organization"/>
    <property type="evidence" value="ECO:0007669"/>
    <property type="project" value="UniProtKB-KW"/>
</dbReference>
<dbReference type="SUPFAM" id="SSF51126">
    <property type="entry name" value="Pectin lyase-like"/>
    <property type="match status" value="1"/>
</dbReference>
<comment type="catalytic activity">
    <reaction evidence="12">
        <text>[(1-&gt;4)-alpha-D-galacturonosyl](n) + H2O = alpha-D-galacturonate + [(1-&gt;4)-alpha-D-galacturonosyl](n-1)</text>
        <dbReference type="Rhea" id="RHEA:14117"/>
        <dbReference type="Rhea" id="RHEA-COMP:14570"/>
        <dbReference type="Rhea" id="RHEA-COMP:14572"/>
        <dbReference type="ChEBI" id="CHEBI:15377"/>
        <dbReference type="ChEBI" id="CHEBI:58658"/>
        <dbReference type="ChEBI" id="CHEBI:140523"/>
        <dbReference type="EC" id="3.2.1.67"/>
    </reaction>
</comment>
<keyword evidence="17" id="KW-1185">Reference proteome</keyword>
<evidence type="ECO:0000256" key="5">
    <source>
        <dbReference type="ARBA" id="ARBA00022737"/>
    </source>
</evidence>
<evidence type="ECO:0000256" key="4">
    <source>
        <dbReference type="ARBA" id="ARBA00022729"/>
    </source>
</evidence>
<evidence type="ECO:0000256" key="6">
    <source>
        <dbReference type="ARBA" id="ARBA00022801"/>
    </source>
</evidence>
<keyword evidence="4 15" id="KW-0732">Signal</keyword>
<evidence type="ECO:0000256" key="9">
    <source>
        <dbReference type="ARBA" id="ARBA00023295"/>
    </source>
</evidence>
<evidence type="ECO:0000256" key="14">
    <source>
        <dbReference type="RuleBase" id="RU361169"/>
    </source>
</evidence>
<evidence type="ECO:0000256" key="12">
    <source>
        <dbReference type="ARBA" id="ARBA00048766"/>
    </source>
</evidence>
<evidence type="ECO:0000256" key="8">
    <source>
        <dbReference type="ARBA" id="ARBA00023180"/>
    </source>
</evidence>
<dbReference type="PANTHER" id="PTHR31736">
    <property type="match status" value="1"/>
</dbReference>
<dbReference type="PANTHER" id="PTHR31736:SF14">
    <property type="entry name" value="EXOPOLYGALACTURONASE X-1-RELATED"/>
    <property type="match status" value="1"/>
</dbReference>
<dbReference type="InterPro" id="IPR012334">
    <property type="entry name" value="Pectin_lyas_fold"/>
</dbReference>
<dbReference type="PROSITE" id="PS00502">
    <property type="entry name" value="POLYGALACTURONASE"/>
    <property type="match status" value="1"/>
</dbReference>
<comment type="subcellular location">
    <subcellularLocation>
        <location evidence="1">Secreted</location>
    </subcellularLocation>
</comment>
<evidence type="ECO:0000256" key="11">
    <source>
        <dbReference type="ARBA" id="ARBA00038933"/>
    </source>
</evidence>
<comment type="similarity">
    <text evidence="2 14">Belongs to the glycosyl hydrolase 28 family.</text>
</comment>
<feature type="active site" evidence="13">
    <location>
        <position position="279"/>
    </location>
</feature>
<keyword evidence="9 14" id="KW-0326">Glycosidase</keyword>
<feature type="signal peptide" evidence="15">
    <location>
        <begin position="1"/>
        <end position="23"/>
    </location>
</feature>
<evidence type="ECO:0000256" key="15">
    <source>
        <dbReference type="SAM" id="SignalP"/>
    </source>
</evidence>
<keyword evidence="7" id="KW-1015">Disulfide bond</keyword>
<evidence type="ECO:0000256" key="2">
    <source>
        <dbReference type="ARBA" id="ARBA00008834"/>
    </source>
</evidence>
<sequence>MKFPAIPATLALLGSGLLTLAIPAPPDSCGDNGLSPRPTLVPYPYTPRLPIPNPPERTKVCYVKGHNDGATDDSCRIMSALRRCNDGGRVVFKADTNYLIGTALDLTFLKHIDIDVQGTILFTDDTDYWQANGFKFGFQNVTTFFKLGGEDVLMYGGGTIDGNGQRWYDTYAADIYTLRPVLFGIDGLKDAIFSDLNLQYSPQYYHFIANSSNVVFNNINISGQSKSKNGAKNTDGWDTYRSSDITIMNSVINNGDDCVSFKPNSTDMLVQSLDCSGSHGISVGSLGQYPGVFDIVENVMVSNVSMKNAGTGARIKVWPNVASGNHDDLVGGGGGGRVRNCTWEDMVVDDVDYAIEINQCYSQKNLTLCLEFPAPLTIDDIVFRRFTGSTNSKHSPEIAAVACSAPDSCSNITASDISVKSPIGTNEAYCLNLDNSKLDFTCTDNFLGF</sequence>
<gene>
    <name evidence="16" type="ORF">QBC33DRAFT_281820</name>
</gene>
<name>A0AAJ0BQC9_9PEZI</name>
<evidence type="ECO:0000256" key="13">
    <source>
        <dbReference type="PROSITE-ProRule" id="PRU10052"/>
    </source>
</evidence>
<evidence type="ECO:0000313" key="17">
    <source>
        <dbReference type="Proteomes" id="UP001244011"/>
    </source>
</evidence>
<evidence type="ECO:0000256" key="3">
    <source>
        <dbReference type="ARBA" id="ARBA00022525"/>
    </source>
</evidence>
<dbReference type="GeneID" id="85306439"/>
<evidence type="ECO:0000256" key="7">
    <source>
        <dbReference type="ARBA" id="ARBA00023157"/>
    </source>
</evidence>
<keyword evidence="6 14" id="KW-0378">Hydrolase</keyword>
<keyword evidence="5" id="KW-0677">Repeat</keyword>
<proteinExistence type="inferred from homology"/>
<keyword evidence="10" id="KW-0961">Cell wall biogenesis/degradation</keyword>
<dbReference type="Proteomes" id="UP001244011">
    <property type="component" value="Unassembled WGS sequence"/>
</dbReference>
<dbReference type="GO" id="GO:0005576">
    <property type="term" value="C:extracellular region"/>
    <property type="evidence" value="ECO:0007669"/>
    <property type="project" value="UniProtKB-SubCell"/>
</dbReference>
<evidence type="ECO:0000256" key="10">
    <source>
        <dbReference type="ARBA" id="ARBA00023316"/>
    </source>
</evidence>
<organism evidence="16 17">
    <name type="scientific">Phialemonium atrogriseum</name>
    <dbReference type="NCBI Taxonomy" id="1093897"/>
    <lineage>
        <taxon>Eukaryota</taxon>
        <taxon>Fungi</taxon>
        <taxon>Dikarya</taxon>
        <taxon>Ascomycota</taxon>
        <taxon>Pezizomycotina</taxon>
        <taxon>Sordariomycetes</taxon>
        <taxon>Sordariomycetidae</taxon>
        <taxon>Cephalothecales</taxon>
        <taxon>Cephalothecaceae</taxon>
        <taxon>Phialemonium</taxon>
    </lineage>
</organism>
<dbReference type="Gene3D" id="2.160.20.10">
    <property type="entry name" value="Single-stranded right-handed beta-helix, Pectin lyase-like"/>
    <property type="match status" value="1"/>
</dbReference>
<dbReference type="GO" id="GO:0047911">
    <property type="term" value="F:galacturan 1,4-alpha-galacturonidase activity"/>
    <property type="evidence" value="ECO:0007669"/>
    <property type="project" value="UniProtKB-EC"/>
</dbReference>
<accession>A0AAJ0BQC9</accession>
<evidence type="ECO:0000256" key="1">
    <source>
        <dbReference type="ARBA" id="ARBA00004613"/>
    </source>
</evidence>
<keyword evidence="3" id="KW-0964">Secreted</keyword>
<dbReference type="GO" id="GO:0004650">
    <property type="term" value="F:polygalacturonase activity"/>
    <property type="evidence" value="ECO:0007669"/>
    <property type="project" value="InterPro"/>
</dbReference>
<dbReference type="GO" id="GO:0005975">
    <property type="term" value="P:carbohydrate metabolic process"/>
    <property type="evidence" value="ECO:0007669"/>
    <property type="project" value="InterPro"/>
</dbReference>
<dbReference type="InterPro" id="IPR011050">
    <property type="entry name" value="Pectin_lyase_fold/virulence"/>
</dbReference>
<dbReference type="AlphaFoldDB" id="A0AAJ0BQC9"/>
<evidence type="ECO:0000313" key="16">
    <source>
        <dbReference type="EMBL" id="KAK1762534.1"/>
    </source>
</evidence>
<dbReference type="InterPro" id="IPR000743">
    <property type="entry name" value="Glyco_hydro_28"/>
</dbReference>
<comment type="caution">
    <text evidence="16">The sequence shown here is derived from an EMBL/GenBank/DDBJ whole genome shotgun (WGS) entry which is preliminary data.</text>
</comment>
<dbReference type="RefSeq" id="XP_060278747.1">
    <property type="nucleotide sequence ID" value="XM_060423252.1"/>
</dbReference>
<dbReference type="EMBL" id="MU839036">
    <property type="protein sequence ID" value="KAK1762534.1"/>
    <property type="molecule type" value="Genomic_DNA"/>
</dbReference>
<protein>
    <recommendedName>
        <fullName evidence="11">galacturonan 1,4-alpha-galacturonidase</fullName>
        <ecNumber evidence="11">3.2.1.67</ecNumber>
    </recommendedName>
</protein>
<reference evidence="16" key="1">
    <citation type="submission" date="2023-06" db="EMBL/GenBank/DDBJ databases">
        <title>Genome-scale phylogeny and comparative genomics of the fungal order Sordariales.</title>
        <authorList>
            <consortium name="Lawrence Berkeley National Laboratory"/>
            <person name="Hensen N."/>
            <person name="Bonometti L."/>
            <person name="Westerberg I."/>
            <person name="Brannstrom I.O."/>
            <person name="Guillou S."/>
            <person name="Cros-Aarteil S."/>
            <person name="Calhoun S."/>
            <person name="Haridas S."/>
            <person name="Kuo A."/>
            <person name="Mondo S."/>
            <person name="Pangilinan J."/>
            <person name="Riley R."/>
            <person name="Labutti K."/>
            <person name="Andreopoulos B."/>
            <person name="Lipzen A."/>
            <person name="Chen C."/>
            <person name="Yanf M."/>
            <person name="Daum C."/>
            <person name="Ng V."/>
            <person name="Clum A."/>
            <person name="Steindorff A."/>
            <person name="Ohm R."/>
            <person name="Martin F."/>
            <person name="Silar P."/>
            <person name="Natvig D."/>
            <person name="Lalanne C."/>
            <person name="Gautier V."/>
            <person name="Ament-Velasquez S.L."/>
            <person name="Kruys A."/>
            <person name="Hutchinson M.I."/>
            <person name="Powell A.J."/>
            <person name="Barry K."/>
            <person name="Miller A.N."/>
            <person name="Grigoriev I.V."/>
            <person name="Debuchy R."/>
            <person name="Gladieux P."/>
            <person name="Thoren M.H."/>
            <person name="Johannesson H."/>
        </authorList>
    </citation>
    <scope>NUCLEOTIDE SEQUENCE</scope>
    <source>
        <strain evidence="16">8032-3</strain>
    </source>
</reference>